<evidence type="ECO:0000256" key="6">
    <source>
        <dbReference type="SAM" id="Phobius"/>
    </source>
</evidence>
<keyword evidence="4 6" id="KW-1133">Transmembrane helix</keyword>
<proteinExistence type="predicted"/>
<dbReference type="EMBL" id="PFDX01000016">
    <property type="protein sequence ID" value="PJE57506.1"/>
    <property type="molecule type" value="Genomic_DNA"/>
</dbReference>
<dbReference type="InterPro" id="IPR022791">
    <property type="entry name" value="L-PG_synthase/AglD"/>
</dbReference>
<feature type="non-terminal residue" evidence="7">
    <location>
        <position position="1"/>
    </location>
</feature>
<dbReference type="Pfam" id="PF03706">
    <property type="entry name" value="LPG_synthase_TM"/>
    <property type="match status" value="1"/>
</dbReference>
<dbReference type="GO" id="GO:0005886">
    <property type="term" value="C:plasma membrane"/>
    <property type="evidence" value="ECO:0007669"/>
    <property type="project" value="UniProtKB-SubCell"/>
</dbReference>
<name>A0A2M8KC74_9BACT</name>
<comment type="caution">
    <text evidence="7">The sequence shown here is derived from an EMBL/GenBank/DDBJ whole genome shotgun (WGS) entry which is preliminary data.</text>
</comment>
<evidence type="ECO:0000313" key="8">
    <source>
        <dbReference type="Proteomes" id="UP000231648"/>
    </source>
</evidence>
<evidence type="ECO:0000256" key="4">
    <source>
        <dbReference type="ARBA" id="ARBA00022989"/>
    </source>
</evidence>
<evidence type="ECO:0000256" key="1">
    <source>
        <dbReference type="ARBA" id="ARBA00004651"/>
    </source>
</evidence>
<feature type="transmembrane region" description="Helical" evidence="6">
    <location>
        <begin position="37"/>
        <end position="59"/>
    </location>
</feature>
<reference evidence="8" key="1">
    <citation type="submission" date="2017-09" db="EMBL/GenBank/DDBJ databases">
        <title>Depth-based differentiation of microbial function through sediment-hosted aquifers and enrichment of novel symbionts in the deep terrestrial subsurface.</title>
        <authorList>
            <person name="Probst A.J."/>
            <person name="Ladd B."/>
            <person name="Jarett J.K."/>
            <person name="Geller-Mcgrath D.E."/>
            <person name="Sieber C.M.K."/>
            <person name="Emerson J.B."/>
            <person name="Anantharaman K."/>
            <person name="Thomas B.C."/>
            <person name="Malmstrom R."/>
            <person name="Stieglmeier M."/>
            <person name="Klingl A."/>
            <person name="Woyke T."/>
            <person name="Ryan C.M."/>
            <person name="Banfield J.F."/>
        </authorList>
    </citation>
    <scope>NUCLEOTIDE SEQUENCE [LARGE SCALE GENOMIC DNA]</scope>
</reference>
<dbReference type="Proteomes" id="UP000231648">
    <property type="component" value="Unassembled WGS sequence"/>
</dbReference>
<organism evidence="7 8">
    <name type="scientific">Candidatus Portnoybacteria bacterium CG10_big_fil_rev_8_21_14_0_10_38_18</name>
    <dbReference type="NCBI Taxonomy" id="1974813"/>
    <lineage>
        <taxon>Bacteria</taxon>
        <taxon>Candidatus Portnoyibacteriota</taxon>
    </lineage>
</organism>
<evidence type="ECO:0000256" key="3">
    <source>
        <dbReference type="ARBA" id="ARBA00022692"/>
    </source>
</evidence>
<accession>A0A2M8KC74</accession>
<feature type="transmembrane region" description="Helical" evidence="6">
    <location>
        <begin position="12"/>
        <end position="30"/>
    </location>
</feature>
<evidence type="ECO:0000313" key="7">
    <source>
        <dbReference type="EMBL" id="PJE57506.1"/>
    </source>
</evidence>
<dbReference type="PANTHER" id="PTHR39087:SF2">
    <property type="entry name" value="UPF0104 MEMBRANE PROTEIN MJ1595"/>
    <property type="match status" value="1"/>
</dbReference>
<keyword evidence="3 6" id="KW-0812">Transmembrane</keyword>
<dbReference type="PANTHER" id="PTHR39087">
    <property type="entry name" value="UPF0104 MEMBRANE PROTEIN MJ1595"/>
    <property type="match status" value="1"/>
</dbReference>
<comment type="subcellular location">
    <subcellularLocation>
        <location evidence="1">Cell membrane</location>
        <topology evidence="1">Multi-pass membrane protein</topology>
    </subcellularLocation>
</comment>
<evidence type="ECO:0008006" key="9">
    <source>
        <dbReference type="Google" id="ProtNLM"/>
    </source>
</evidence>
<keyword evidence="2" id="KW-1003">Cell membrane</keyword>
<dbReference type="AlphaFoldDB" id="A0A2M8KC74"/>
<gene>
    <name evidence="7" type="ORF">COU82_01600</name>
</gene>
<dbReference type="NCBIfam" id="TIGR00374">
    <property type="entry name" value="flippase-like domain"/>
    <property type="match status" value="1"/>
</dbReference>
<keyword evidence="5 6" id="KW-0472">Membrane</keyword>
<sequence>FSTVILESFTYYLAHLVFSLFTFVYLIVIFKGVVSGILLLVALFGIILFVFLDYMILMLTRKKTMISLSGKIEKHKWLNWLFNKVKLQFPEKEILTKEWEGVWRINRSLLQPLFWQLMIIVADAGTVFLLFNGFNVKINFLVALMGMTLTKIISMVSVSPGALVFFEGAMILFYTAFGIPLHFVIVVTLLFRGLSFWLPMPFGLYFYKHLGRVNNNFNANA</sequence>
<feature type="transmembrane region" description="Helical" evidence="6">
    <location>
        <begin position="113"/>
        <end position="131"/>
    </location>
</feature>
<protein>
    <recommendedName>
        <fullName evidence="9">TIGR00374 family protein</fullName>
    </recommendedName>
</protein>
<evidence type="ECO:0000256" key="2">
    <source>
        <dbReference type="ARBA" id="ARBA00022475"/>
    </source>
</evidence>
<evidence type="ECO:0000256" key="5">
    <source>
        <dbReference type="ARBA" id="ARBA00023136"/>
    </source>
</evidence>